<dbReference type="InterPro" id="IPR002110">
    <property type="entry name" value="Ankyrin_rpt"/>
</dbReference>
<keyword evidence="4" id="KW-0812">Transmembrane</keyword>
<dbReference type="SMART" id="SM00248">
    <property type="entry name" value="ANK"/>
    <property type="match status" value="11"/>
</dbReference>
<dbReference type="PANTHER" id="PTHR24123">
    <property type="entry name" value="ANKYRIN REPEAT-CONTAINING"/>
    <property type="match status" value="1"/>
</dbReference>
<dbReference type="Proteomes" id="UP000736672">
    <property type="component" value="Unassembled WGS sequence"/>
</dbReference>
<feature type="repeat" description="ANK" evidence="3">
    <location>
        <begin position="1363"/>
        <end position="1395"/>
    </location>
</feature>
<dbReference type="SUPFAM" id="SSF48403">
    <property type="entry name" value="Ankyrin repeat"/>
    <property type="match status" value="1"/>
</dbReference>
<dbReference type="PROSITE" id="PS50088">
    <property type="entry name" value="ANK_REPEAT"/>
    <property type="match status" value="6"/>
</dbReference>
<keyword evidence="4" id="KW-1133">Transmembrane helix</keyword>
<accession>A0A9P9JNX5</accession>
<protein>
    <recommendedName>
        <fullName evidence="7">Ankyrin repeat protein</fullName>
    </recommendedName>
</protein>
<dbReference type="Pfam" id="PF13637">
    <property type="entry name" value="Ank_4"/>
    <property type="match status" value="1"/>
</dbReference>
<evidence type="ECO:0000256" key="4">
    <source>
        <dbReference type="SAM" id="Phobius"/>
    </source>
</evidence>
<evidence type="ECO:0008006" key="7">
    <source>
        <dbReference type="Google" id="ProtNLM"/>
    </source>
</evidence>
<feature type="transmembrane region" description="Helical" evidence="4">
    <location>
        <begin position="427"/>
        <end position="452"/>
    </location>
</feature>
<reference evidence="5" key="1">
    <citation type="journal article" date="2021" name="Nat. Commun.">
        <title>Genetic determinants of endophytism in the Arabidopsis root mycobiome.</title>
        <authorList>
            <person name="Mesny F."/>
            <person name="Miyauchi S."/>
            <person name="Thiergart T."/>
            <person name="Pickel B."/>
            <person name="Atanasova L."/>
            <person name="Karlsson M."/>
            <person name="Huettel B."/>
            <person name="Barry K.W."/>
            <person name="Haridas S."/>
            <person name="Chen C."/>
            <person name="Bauer D."/>
            <person name="Andreopoulos W."/>
            <person name="Pangilinan J."/>
            <person name="LaButti K."/>
            <person name="Riley R."/>
            <person name="Lipzen A."/>
            <person name="Clum A."/>
            <person name="Drula E."/>
            <person name="Henrissat B."/>
            <person name="Kohler A."/>
            <person name="Grigoriev I.V."/>
            <person name="Martin F.M."/>
            <person name="Hacquard S."/>
        </authorList>
    </citation>
    <scope>NUCLEOTIDE SEQUENCE</scope>
    <source>
        <strain evidence="5">FSSC 5 MPI-SDFR-AT-0091</strain>
    </source>
</reference>
<dbReference type="PANTHER" id="PTHR24123:SF33">
    <property type="entry name" value="PROTEIN HOS4"/>
    <property type="match status" value="1"/>
</dbReference>
<proteinExistence type="predicted"/>
<feature type="transmembrane region" description="Helical" evidence="4">
    <location>
        <begin position="102"/>
        <end position="123"/>
    </location>
</feature>
<comment type="caution">
    <text evidence="5">The sequence shown here is derived from an EMBL/GenBank/DDBJ whole genome shotgun (WGS) entry which is preliminary data.</text>
</comment>
<evidence type="ECO:0000313" key="5">
    <source>
        <dbReference type="EMBL" id="KAH7232107.1"/>
    </source>
</evidence>
<evidence type="ECO:0000256" key="1">
    <source>
        <dbReference type="ARBA" id="ARBA00022737"/>
    </source>
</evidence>
<name>A0A9P9JNX5_FUSSL</name>
<feature type="repeat" description="ANK" evidence="3">
    <location>
        <begin position="1396"/>
        <end position="1434"/>
    </location>
</feature>
<keyword evidence="4" id="KW-0472">Membrane</keyword>
<evidence type="ECO:0000313" key="6">
    <source>
        <dbReference type="Proteomes" id="UP000736672"/>
    </source>
</evidence>
<evidence type="ECO:0000256" key="3">
    <source>
        <dbReference type="PROSITE-ProRule" id="PRU00023"/>
    </source>
</evidence>
<dbReference type="Pfam" id="PF12796">
    <property type="entry name" value="Ank_2"/>
    <property type="match status" value="2"/>
</dbReference>
<feature type="transmembrane region" description="Helical" evidence="4">
    <location>
        <begin position="43"/>
        <end position="62"/>
    </location>
</feature>
<gene>
    <name evidence="5" type="ORF">B0J15DRAFT_574467</name>
</gene>
<dbReference type="InterPro" id="IPR036770">
    <property type="entry name" value="Ankyrin_rpt-contain_sf"/>
</dbReference>
<feature type="repeat" description="ANK" evidence="3">
    <location>
        <begin position="1252"/>
        <end position="1284"/>
    </location>
</feature>
<sequence length="1467" mass="164230">MSSSTTAKRAASLHNSSLRSVVTAPFSSSLPRTSQFRANLNMLYHRIQIGLVLICMVGVALADPWDDFANNLFTDLAPLLALFGERTTMQFMSQALGWEDCVILAMAPLGIITILVSAIRVGGPAWLKAIVGRARENMSAAEMELMSSTSKEVCELYNGQTIVRCQGSAPVWEFIYLIPIAPRKQDPTRKFDIKAITLEDACKEDKKLLHQLASGMSSLHSRPSGAHQNATIFSKIFARPPLHRNNDVSMEQGVEREPCSEQHAEASAQASNETIYVIRNMSSDAPNIILNLHNNNNNQKELQVCATIGVILQLCVLIFFSIITYHPTIRKKFPRDDRRVDDYAFPLAVGGTLVLALGVLVCGSVVERSTREIHYKRNDKYEMRVIWIQQKQTVGDQVFEPYATFPDSPRDIISMSRRCNASQAQTLGPLAIIATLAQLGAVGIMTAIRAWVRRQLARPPQQEKLASGFELDVLAWALAFQNDSRDGASGSTASMVNRNISQGRTREMAKQRTHVLMQLGNLGWFMNLEKQKKYSWIISTGGNVEHQPFLQYRASSNSKPQQILETRRSLSRLAQFRGPSATEAINLAMAMEKVMSLLFPLDSGGGEKVWTWPLAIVYRDPESAESLQCHVFFSLIGKDGTWKVLADQLEPVLSLCLFTAHRLEEDLLDGVETAFKLSNEDDDWLRQKTMSSGLGIRLLGSTDAKKTGQLIQDLRWWAPETFETLSEIQEVNTGVDGDKNTEGPVGHQNNPPMPPTVWRNRQEVDQIFKSDPKFDSLLADSNRVVGYGPALPQLLQNSKRQRHFRNFSVCSRAQKMRLKRGTLAIESNDSLEKLYAKDLLYSFLLSAAKSLPKPLQSQVIIRETAADSRINGTPMTLETSEISSLAAEFGRLGYGTEQEVRLSIIAPLSMAERLSFPRPLFDFTRDRAQKMRREHKWLDATREYLKLWDQTQRHTSSTQSICGWGTALLMEHYRDIEDEMKLESEYQNEPRFLKQASQEVRSKLQSSKHHPDFFTHLLRIYEKQGRPAMTELVQDIGGSNQQHSFPDYFGVTALHLKVLECTFYEEDVIGAEKWEMRDIVNERDMLDWTPLHYAAVRGNQRLVMSLLQMGADPNLKDLHGFTPVHYACQHGGQDLIWTLQRKGGKFDVHGLDGATAMHLAARRGNLRPIKSLFGWGQESLFKLRDYNGRLPVHWAVIYGHKDVVWELKSTIDEPDMYGWTSLHLATMYHERGSDLLQTVLQLSTEREAPDRKSRTPLILACEKGNLQAVHELIHAGVNVNATMRDGVTALHCAIVYGSNSSLVQALVDKGAKMNTSTKAFGGLSPFHLAAQGGHDVIMGVLLSALDDLDPDARSLVIGHCDNEGQTALHVAASFSRLEVIKLLLAAGADPERIDKRGATPLHSALKGNKRSPGLCLKVVKMLVENNGNPRARDDSGRMPLDVALEMGHAEVGEYLRECLESREYNST</sequence>
<organism evidence="5 6">
    <name type="scientific">Fusarium solani</name>
    <name type="common">Filamentous fungus</name>
    <dbReference type="NCBI Taxonomy" id="169388"/>
    <lineage>
        <taxon>Eukaryota</taxon>
        <taxon>Fungi</taxon>
        <taxon>Dikarya</taxon>
        <taxon>Ascomycota</taxon>
        <taxon>Pezizomycotina</taxon>
        <taxon>Sordariomycetes</taxon>
        <taxon>Hypocreomycetidae</taxon>
        <taxon>Hypocreales</taxon>
        <taxon>Nectriaceae</taxon>
        <taxon>Fusarium</taxon>
        <taxon>Fusarium solani species complex</taxon>
    </lineage>
</organism>
<keyword evidence="1" id="KW-0677">Repeat</keyword>
<dbReference type="PROSITE" id="PS50297">
    <property type="entry name" value="ANK_REP_REGION"/>
    <property type="match status" value="4"/>
</dbReference>
<feature type="transmembrane region" description="Helical" evidence="4">
    <location>
        <begin position="302"/>
        <end position="323"/>
    </location>
</feature>
<feature type="repeat" description="ANK" evidence="3">
    <location>
        <begin position="1086"/>
        <end position="1118"/>
    </location>
</feature>
<evidence type="ECO:0000256" key="2">
    <source>
        <dbReference type="ARBA" id="ARBA00023043"/>
    </source>
</evidence>
<dbReference type="EMBL" id="JAGTJS010000030">
    <property type="protein sequence ID" value="KAH7232107.1"/>
    <property type="molecule type" value="Genomic_DNA"/>
</dbReference>
<keyword evidence="2 3" id="KW-0040">ANK repeat</keyword>
<keyword evidence="6" id="KW-1185">Reference proteome</keyword>
<dbReference type="InterPro" id="IPR051165">
    <property type="entry name" value="Multifunctional_ANK_Repeat"/>
</dbReference>
<dbReference type="OrthoDB" id="194358at2759"/>
<dbReference type="Gene3D" id="1.25.40.20">
    <property type="entry name" value="Ankyrin repeat-containing domain"/>
    <property type="match status" value="3"/>
</dbReference>
<feature type="repeat" description="ANK" evidence="3">
    <location>
        <begin position="1285"/>
        <end position="1318"/>
    </location>
</feature>
<feature type="repeat" description="ANK" evidence="3">
    <location>
        <begin position="1119"/>
        <end position="1151"/>
    </location>
</feature>
<feature type="transmembrane region" description="Helical" evidence="4">
    <location>
        <begin position="343"/>
        <end position="366"/>
    </location>
</feature>